<comment type="caution">
    <text evidence="1">The sequence shown here is derived from an EMBL/GenBank/DDBJ whole genome shotgun (WGS) entry which is preliminary data.</text>
</comment>
<protein>
    <submittedName>
        <fullName evidence="1">13672_t:CDS:1</fullName>
    </submittedName>
</protein>
<gene>
    <name evidence="1" type="ORF">SPELUC_LOCUS13275</name>
</gene>
<sequence length="57" mass="6831">FNDQQYFLKFQQFRQYLIGYPNRTFQSRLIKIPPFSNVANPQYDPNNPSVSNFVNDL</sequence>
<evidence type="ECO:0000313" key="2">
    <source>
        <dbReference type="Proteomes" id="UP000789366"/>
    </source>
</evidence>
<organism evidence="1 2">
    <name type="scientific">Cetraspora pellucida</name>
    <dbReference type="NCBI Taxonomy" id="1433469"/>
    <lineage>
        <taxon>Eukaryota</taxon>
        <taxon>Fungi</taxon>
        <taxon>Fungi incertae sedis</taxon>
        <taxon>Mucoromycota</taxon>
        <taxon>Glomeromycotina</taxon>
        <taxon>Glomeromycetes</taxon>
        <taxon>Diversisporales</taxon>
        <taxon>Gigasporaceae</taxon>
        <taxon>Cetraspora</taxon>
    </lineage>
</organism>
<dbReference type="Proteomes" id="UP000789366">
    <property type="component" value="Unassembled WGS sequence"/>
</dbReference>
<accession>A0ACA9Q2Y5</accession>
<feature type="non-terminal residue" evidence="1">
    <location>
        <position position="1"/>
    </location>
</feature>
<feature type="non-terminal residue" evidence="1">
    <location>
        <position position="57"/>
    </location>
</feature>
<name>A0ACA9Q2Y5_9GLOM</name>
<proteinExistence type="predicted"/>
<dbReference type="EMBL" id="CAJVPW010034395">
    <property type="protein sequence ID" value="CAG8733432.1"/>
    <property type="molecule type" value="Genomic_DNA"/>
</dbReference>
<reference evidence="1" key="1">
    <citation type="submission" date="2021-06" db="EMBL/GenBank/DDBJ databases">
        <authorList>
            <person name="Kallberg Y."/>
            <person name="Tangrot J."/>
            <person name="Rosling A."/>
        </authorList>
    </citation>
    <scope>NUCLEOTIDE SEQUENCE</scope>
    <source>
        <strain evidence="1">28 12/20/2015</strain>
    </source>
</reference>
<evidence type="ECO:0000313" key="1">
    <source>
        <dbReference type="EMBL" id="CAG8733432.1"/>
    </source>
</evidence>
<keyword evidence="2" id="KW-1185">Reference proteome</keyword>